<gene>
    <name evidence="9" type="ORF">D2A34_04490</name>
</gene>
<dbReference type="InterPro" id="IPR028362">
    <property type="entry name" value="AlgI"/>
</dbReference>
<reference evidence="9 10" key="1">
    <citation type="submission" date="2018-08" db="EMBL/GenBank/DDBJ databases">
        <title>Genome of Clostridium chromiireducens C1, DSM12136.</title>
        <authorList>
            <person name="Xing M."/>
            <person name="Wei Y."/>
            <person name="Ang E.L."/>
            <person name="Zhao H."/>
            <person name="Zhang Y."/>
        </authorList>
    </citation>
    <scope>NUCLEOTIDE SEQUENCE [LARGE SCALE GENOMIC DNA]</scope>
    <source>
        <strain evidence="9 10">C1</strain>
    </source>
</reference>
<dbReference type="InterPro" id="IPR051085">
    <property type="entry name" value="MB_O-acyltransferase"/>
</dbReference>
<evidence type="ECO:0000256" key="6">
    <source>
        <dbReference type="ARBA" id="ARBA00023136"/>
    </source>
</evidence>
<evidence type="ECO:0000256" key="1">
    <source>
        <dbReference type="ARBA" id="ARBA00004651"/>
    </source>
</evidence>
<dbReference type="PIRSF" id="PIRSF016636">
    <property type="entry name" value="AlgI_DltB"/>
    <property type="match status" value="1"/>
</dbReference>
<organism evidence="9 10">
    <name type="scientific">Clostridium chromiireducens</name>
    <dbReference type="NCBI Taxonomy" id="225345"/>
    <lineage>
        <taxon>Bacteria</taxon>
        <taxon>Bacillati</taxon>
        <taxon>Bacillota</taxon>
        <taxon>Clostridia</taxon>
        <taxon>Eubacteriales</taxon>
        <taxon>Clostridiaceae</taxon>
        <taxon>Clostridium</taxon>
    </lineage>
</organism>
<evidence type="ECO:0000256" key="3">
    <source>
        <dbReference type="ARBA" id="ARBA00022475"/>
    </source>
</evidence>
<dbReference type="Proteomes" id="UP000265930">
    <property type="component" value="Unassembled WGS sequence"/>
</dbReference>
<keyword evidence="7" id="KW-0012">Acyltransferase</keyword>
<feature type="transmembrane region" description="Helical" evidence="8">
    <location>
        <begin position="5"/>
        <end position="22"/>
    </location>
</feature>
<dbReference type="RefSeq" id="WP_119365861.1">
    <property type="nucleotide sequence ID" value="NZ_QXDJ01000001.1"/>
</dbReference>
<evidence type="ECO:0000313" key="10">
    <source>
        <dbReference type="Proteomes" id="UP000265930"/>
    </source>
</evidence>
<feature type="transmembrane region" description="Helical" evidence="8">
    <location>
        <begin position="441"/>
        <end position="459"/>
    </location>
</feature>
<comment type="caution">
    <text evidence="9">The sequence shown here is derived from an EMBL/GenBank/DDBJ whole genome shotgun (WGS) entry which is preliminary data.</text>
</comment>
<evidence type="ECO:0000256" key="2">
    <source>
        <dbReference type="ARBA" id="ARBA00010323"/>
    </source>
</evidence>
<keyword evidence="6 7" id="KW-0472">Membrane</keyword>
<dbReference type="PIRSF" id="PIRSF500217">
    <property type="entry name" value="AlgI"/>
    <property type="match status" value="1"/>
</dbReference>
<dbReference type="EMBL" id="QXDJ01000001">
    <property type="protein sequence ID" value="RII36649.1"/>
    <property type="molecule type" value="Genomic_DNA"/>
</dbReference>
<feature type="transmembrane region" description="Helical" evidence="8">
    <location>
        <begin position="133"/>
        <end position="157"/>
    </location>
</feature>
<evidence type="ECO:0000256" key="5">
    <source>
        <dbReference type="ARBA" id="ARBA00022989"/>
    </source>
</evidence>
<name>A0A399IWP2_9CLOT</name>
<feature type="transmembrane region" description="Helical" evidence="8">
    <location>
        <begin position="93"/>
        <end position="113"/>
    </location>
</feature>
<evidence type="ECO:0000256" key="4">
    <source>
        <dbReference type="ARBA" id="ARBA00022692"/>
    </source>
</evidence>
<dbReference type="AlphaFoldDB" id="A0A399IWP2"/>
<keyword evidence="4 8" id="KW-0812">Transmembrane</keyword>
<dbReference type="PANTHER" id="PTHR13285:SF18">
    <property type="entry name" value="PROTEIN-CYSTEINE N-PALMITOYLTRANSFERASE RASP"/>
    <property type="match status" value="1"/>
</dbReference>
<evidence type="ECO:0000313" key="9">
    <source>
        <dbReference type="EMBL" id="RII36649.1"/>
    </source>
</evidence>
<accession>A0A399IWP2</accession>
<dbReference type="GO" id="GO:0005886">
    <property type="term" value="C:plasma membrane"/>
    <property type="evidence" value="ECO:0007669"/>
    <property type="project" value="UniProtKB-SubCell"/>
</dbReference>
<feature type="transmembrane region" description="Helical" evidence="8">
    <location>
        <begin position="387"/>
        <end position="404"/>
    </location>
</feature>
<evidence type="ECO:0000256" key="7">
    <source>
        <dbReference type="PIRNR" id="PIRNR016636"/>
    </source>
</evidence>
<feature type="transmembrane region" description="Helical" evidence="8">
    <location>
        <begin position="480"/>
        <end position="506"/>
    </location>
</feature>
<comment type="subcellular location">
    <subcellularLocation>
        <location evidence="1">Cell membrane</location>
        <topology evidence="1">Multi-pass membrane protein</topology>
    </subcellularLocation>
</comment>
<proteinExistence type="inferred from homology"/>
<dbReference type="Pfam" id="PF03062">
    <property type="entry name" value="MBOAT"/>
    <property type="match status" value="1"/>
</dbReference>
<keyword evidence="3 7" id="KW-1003">Cell membrane</keyword>
<dbReference type="GO" id="GO:0042121">
    <property type="term" value="P:alginic acid biosynthetic process"/>
    <property type="evidence" value="ECO:0007669"/>
    <property type="project" value="InterPro"/>
</dbReference>
<dbReference type="InterPro" id="IPR004299">
    <property type="entry name" value="MBOAT_fam"/>
</dbReference>
<feature type="transmembrane region" description="Helical" evidence="8">
    <location>
        <begin position="324"/>
        <end position="342"/>
    </location>
</feature>
<evidence type="ECO:0000256" key="8">
    <source>
        <dbReference type="SAM" id="Phobius"/>
    </source>
</evidence>
<sequence length="508" mass="59527">MIFNSINFIIFFLIISFLYYLVPKKIQWIFLLVVSLIFYMYAGPKFIIFIVITTITTYYCAIFIEKKSENQQILNSNVDETDKNINIVRRHKSFILIIALIINIGILFFLKYYNYFINLGNSIFEIWDISTRFPTLTLILPLGISFYTLQAIGYCIDVYRNKYEPEKNIFKYALFLLFFPQILQGPIGRYDSLAAQIYKEKNFNYDNVKFGFQLMVFGFFKKLVIADRANILVNQVFDNYQSYSGYHIFLASLFYTLQIYADFSGCTDIARGAAQVLDINIMKNFDRPYFAKSIQDFWRRWHISLSSWFRDYLYFPLGGNRKGICGKCVNILIVFFVSGVWHGVGLHYIAWGLLHGIYQIIGIILMPFRNLIVKTFGINRQSFGHKLYKIMVTFSLVNFAWIFFRADGLRNALHMIKSIVLSIINRDPVYNVFYSMGLDATNFRIIVISIFVMIIVSSLQRKINIRETIAQQSFSFRWTLYFISVCSIIILGIYGETGTSSAFIYYKF</sequence>
<feature type="transmembrane region" description="Helical" evidence="8">
    <location>
        <begin position="28"/>
        <end position="61"/>
    </location>
</feature>
<comment type="similarity">
    <text evidence="2 7">Belongs to the membrane-bound acyltransferase family.</text>
</comment>
<dbReference type="PANTHER" id="PTHR13285">
    <property type="entry name" value="ACYLTRANSFERASE"/>
    <property type="match status" value="1"/>
</dbReference>
<keyword evidence="7" id="KW-0808">Transferase</keyword>
<dbReference type="InterPro" id="IPR024194">
    <property type="entry name" value="Ac/AlaTfrase_AlgI/DltB"/>
</dbReference>
<protein>
    <submittedName>
        <fullName evidence="9">MBOAT family protein</fullName>
    </submittedName>
</protein>
<keyword evidence="5 8" id="KW-1133">Transmembrane helix</keyword>
<dbReference type="GO" id="GO:0016746">
    <property type="term" value="F:acyltransferase activity"/>
    <property type="evidence" value="ECO:0007669"/>
    <property type="project" value="UniProtKB-KW"/>
</dbReference>